<evidence type="ECO:0000313" key="2">
    <source>
        <dbReference type="Proteomes" id="UP001214415"/>
    </source>
</evidence>
<accession>A0AAF0ECV8</accession>
<name>A0AAF0ECV8_9BASI</name>
<dbReference type="AlphaFoldDB" id="A0AAF0ECV8"/>
<keyword evidence="2" id="KW-1185">Reference proteome</keyword>
<sequence>MQRRRGGTFRTDIRVERKPKTAVLHHDALRQHMFATSQHISNIVQEESDAVTRFKKAERLLMERMAEWRTLARRIRFQQKSRTALTPQHGAAAWNHVILLAIRAASPTASWHLFCDMKRQGIRPTARTFAGFFHALSEQARTNLHDTLRLPSWSERLTKLHDGLEQLHQDAAAHTSMQDALSPHQVAQRRVLHELEKDPASIATAFRHYMTLLCCLGRYEEAMQVFHRLCPDTFAAAQHDEPRLPRKHFATVPMYTSLLRDIGLCRMPMLKKQEMVREIWRRWQDDMAMALRRGAPPLLDETAVKTLVWTLRMGKPRTCVQDICRLLGTYMGVPFRCLADAEVHPVSKPNVHWSDTALLVDVLSFFDQQGAYEQLIDCYTHAQKETAQGLDPAQVPKAAALFKKARAHTSHASM</sequence>
<reference evidence="1" key="1">
    <citation type="submission" date="2023-03" db="EMBL/GenBank/DDBJ databases">
        <title>Mating type loci evolution in Malassezia.</title>
        <authorList>
            <person name="Coelho M.A."/>
        </authorList>
    </citation>
    <scope>NUCLEOTIDE SEQUENCE</scope>
    <source>
        <strain evidence="1">CBS 12830</strain>
    </source>
</reference>
<proteinExistence type="predicted"/>
<evidence type="ECO:0000313" key="1">
    <source>
        <dbReference type="EMBL" id="WFD22068.1"/>
    </source>
</evidence>
<gene>
    <name evidence="1" type="ORF">MEQU1_000730</name>
</gene>
<protein>
    <submittedName>
        <fullName evidence="1">Uncharacterized protein</fullName>
    </submittedName>
</protein>
<dbReference type="EMBL" id="CP119900">
    <property type="protein sequence ID" value="WFD22068.1"/>
    <property type="molecule type" value="Genomic_DNA"/>
</dbReference>
<organism evidence="1 2">
    <name type="scientific">Malassezia equina</name>
    <dbReference type="NCBI Taxonomy" id="1381935"/>
    <lineage>
        <taxon>Eukaryota</taxon>
        <taxon>Fungi</taxon>
        <taxon>Dikarya</taxon>
        <taxon>Basidiomycota</taxon>
        <taxon>Ustilaginomycotina</taxon>
        <taxon>Malasseziomycetes</taxon>
        <taxon>Malasseziales</taxon>
        <taxon>Malasseziaceae</taxon>
        <taxon>Malassezia</taxon>
    </lineage>
</organism>
<dbReference type="Proteomes" id="UP001214415">
    <property type="component" value="Chromosome 1"/>
</dbReference>